<gene>
    <name evidence="2" type="ORF">E2C01_046523</name>
</gene>
<dbReference type="Proteomes" id="UP000324222">
    <property type="component" value="Unassembled WGS sequence"/>
</dbReference>
<sequence>MVFCGVSRLSQHPSPSLYLPVVFCLSYHLIFLCPEVTSAYRGAQLTTSTTPQRLRLQEGSHTSTVSEPATTPATVTLPKATALG</sequence>
<reference evidence="2 3" key="1">
    <citation type="submission" date="2019-05" db="EMBL/GenBank/DDBJ databases">
        <title>Another draft genome of Portunus trituberculatus and its Hox gene families provides insights of decapod evolution.</title>
        <authorList>
            <person name="Jeong J.-H."/>
            <person name="Song I."/>
            <person name="Kim S."/>
            <person name="Choi T."/>
            <person name="Kim D."/>
            <person name="Ryu S."/>
            <person name="Kim W."/>
        </authorList>
    </citation>
    <scope>NUCLEOTIDE SEQUENCE [LARGE SCALE GENOMIC DNA]</scope>
    <source>
        <tissue evidence="2">Muscle</tissue>
    </source>
</reference>
<organism evidence="2 3">
    <name type="scientific">Portunus trituberculatus</name>
    <name type="common">Swimming crab</name>
    <name type="synonym">Neptunus trituberculatus</name>
    <dbReference type="NCBI Taxonomy" id="210409"/>
    <lineage>
        <taxon>Eukaryota</taxon>
        <taxon>Metazoa</taxon>
        <taxon>Ecdysozoa</taxon>
        <taxon>Arthropoda</taxon>
        <taxon>Crustacea</taxon>
        <taxon>Multicrustacea</taxon>
        <taxon>Malacostraca</taxon>
        <taxon>Eumalacostraca</taxon>
        <taxon>Eucarida</taxon>
        <taxon>Decapoda</taxon>
        <taxon>Pleocyemata</taxon>
        <taxon>Brachyura</taxon>
        <taxon>Eubrachyura</taxon>
        <taxon>Portunoidea</taxon>
        <taxon>Portunidae</taxon>
        <taxon>Portuninae</taxon>
        <taxon>Portunus</taxon>
    </lineage>
</organism>
<dbReference type="AlphaFoldDB" id="A0A5B7G534"/>
<evidence type="ECO:0000313" key="2">
    <source>
        <dbReference type="EMBL" id="MPC52647.1"/>
    </source>
</evidence>
<name>A0A5B7G534_PORTR</name>
<feature type="compositionally biased region" description="Polar residues" evidence="1">
    <location>
        <begin position="59"/>
        <end position="74"/>
    </location>
</feature>
<feature type="region of interest" description="Disordered" evidence="1">
    <location>
        <begin position="51"/>
        <end position="84"/>
    </location>
</feature>
<evidence type="ECO:0000313" key="3">
    <source>
        <dbReference type="Proteomes" id="UP000324222"/>
    </source>
</evidence>
<comment type="caution">
    <text evidence="2">The sequence shown here is derived from an EMBL/GenBank/DDBJ whole genome shotgun (WGS) entry which is preliminary data.</text>
</comment>
<keyword evidence="3" id="KW-1185">Reference proteome</keyword>
<dbReference type="EMBL" id="VSRR010011040">
    <property type="protein sequence ID" value="MPC52647.1"/>
    <property type="molecule type" value="Genomic_DNA"/>
</dbReference>
<protein>
    <submittedName>
        <fullName evidence="2">Uncharacterized protein</fullName>
    </submittedName>
</protein>
<evidence type="ECO:0000256" key="1">
    <source>
        <dbReference type="SAM" id="MobiDB-lite"/>
    </source>
</evidence>
<accession>A0A5B7G534</accession>
<proteinExistence type="predicted"/>